<dbReference type="Pfam" id="PF13603">
    <property type="entry name" value="tRNA-synt_1_2"/>
    <property type="match status" value="1"/>
</dbReference>
<keyword evidence="7 9" id="KW-0030">Aminoacyl-tRNA synthetase</keyword>
<dbReference type="GO" id="GO:0006429">
    <property type="term" value="P:leucyl-tRNA aminoacylation"/>
    <property type="evidence" value="ECO:0007669"/>
    <property type="project" value="UniProtKB-UniRule"/>
</dbReference>
<dbReference type="AlphaFoldDB" id="A0A4R9LMR5"/>
<dbReference type="PANTHER" id="PTHR43740:SF2">
    <property type="entry name" value="LEUCINE--TRNA LIGASE, MITOCHONDRIAL"/>
    <property type="match status" value="1"/>
</dbReference>
<comment type="caution">
    <text evidence="9">Lacks conserved residue(s) required for the propagation of feature annotation.</text>
</comment>
<dbReference type="SUPFAM" id="SSF52374">
    <property type="entry name" value="Nucleotidylyl transferase"/>
    <property type="match status" value="1"/>
</dbReference>
<dbReference type="Proteomes" id="UP000298264">
    <property type="component" value="Unassembled WGS sequence"/>
</dbReference>
<protein>
    <recommendedName>
        <fullName evidence="9">Leucine--tRNA ligase</fullName>
        <ecNumber evidence="9">6.1.1.4</ecNumber>
    </recommendedName>
    <alternativeName>
        <fullName evidence="9">Leucyl-tRNA synthetase</fullName>
        <shortName evidence="9">LeuRS</shortName>
    </alternativeName>
</protein>
<dbReference type="GO" id="GO:0002161">
    <property type="term" value="F:aminoacyl-tRNA deacylase activity"/>
    <property type="evidence" value="ECO:0007669"/>
    <property type="project" value="InterPro"/>
</dbReference>
<evidence type="ECO:0000256" key="6">
    <source>
        <dbReference type="ARBA" id="ARBA00022917"/>
    </source>
</evidence>
<dbReference type="FunFam" id="3.40.50.620:FF:000060">
    <property type="entry name" value="Leucine--tRNA ligase"/>
    <property type="match status" value="1"/>
</dbReference>
<dbReference type="SUPFAM" id="SSF50677">
    <property type="entry name" value="ValRS/IleRS/LeuRS editing domain"/>
    <property type="match status" value="1"/>
</dbReference>
<dbReference type="HAMAP" id="MF_00049_B">
    <property type="entry name" value="Leu_tRNA_synth_B"/>
    <property type="match status" value="1"/>
</dbReference>
<feature type="short sequence motif" description="'KMSKS' region" evidence="9">
    <location>
        <begin position="638"/>
        <end position="642"/>
    </location>
</feature>
<proteinExistence type="inferred from homology"/>
<dbReference type="InterPro" id="IPR009080">
    <property type="entry name" value="tRNAsynth_Ia_anticodon-bd"/>
</dbReference>
<evidence type="ECO:0000259" key="12">
    <source>
        <dbReference type="Pfam" id="PF08264"/>
    </source>
</evidence>
<gene>
    <name evidence="9" type="primary">leuS</name>
    <name evidence="14" type="ORF">EHS11_19355</name>
</gene>
<sequence length="867" mass="99346">MNYPFQDIEPKWQTHWAEENTFRTNPHSTKPKYYCLDMFPYPSGAGLHVGHPEGYTATDIISRLKRMQGFEVLHPMGWDAFGLPAERYAMTTGVHPRETTKKNIDTFRRQIKMLGLSYDWEREISTTDPEYYRWTQWIFLQIYNSYFDRKEKKAKSIDGLVSLFEKEGSSFFEGKELPKGVSFSASAWKEKSRKEKEDILSYFRLVYEASIPVNWCEALGTVLANEEVEEWTSKGYSVERRPMRQYMMRITSYAERLLEDLSLCEWPISTLEMQRNWIGKSEGLEIEFPLESGKGNILVYTTRPDTIFGATYMVLSPEHPLVPEITTAEQKSAIETYQKDCSLKSDLERTELNKDKTGIFTGAYAALPTDSSQKIPVYISDYVLYGYGTGAIMAVPAHDQRDYDFAVKFNLPIIPVIQGEISEGKAFDSKESVCINSKSDSLSLDGLAYKQAFAAISDWAELEGIGKRKTQFKLRDWLFARQRYWGEPIPLVHFADGTPQALSDVELPLVLPDLEEFKPSGTGESPLALAKDWLIYKDPKTGETAKRETNTMPQWAGSCWYYLRYIDPKNDKRLIDPELEKKWMPVEVYVGGAEHAVLHLLYSRFWHKILFDLGHVSTPEPFQKLVHQGLILGEDKGKMSKSRGNVVNPDDVVLEFGADTLRLFEMFMGPFEMSKPWSKNGVDGVFRFLNRVWRLFHSGAEESFLIQDIEPTEAELKTLHRTLKKVKEDIDGFAFNTAISQMMIFVNEMTSSGRKPRAIFEPFLLALSPFAPHLAEEIWSKLGHKKSLVYEPYPSWDDKYLLDATITIVVQVNGKMRGEFSAARDVNQTDAISLAKKVEKVLPFIEGKEIKKEIYVPGKLVNLVVIG</sequence>
<keyword evidence="4 9" id="KW-0547">Nucleotide-binding</keyword>
<comment type="catalytic activity">
    <reaction evidence="8 9">
        <text>tRNA(Leu) + L-leucine + ATP = L-leucyl-tRNA(Leu) + AMP + diphosphate</text>
        <dbReference type="Rhea" id="RHEA:11688"/>
        <dbReference type="Rhea" id="RHEA-COMP:9613"/>
        <dbReference type="Rhea" id="RHEA-COMP:9622"/>
        <dbReference type="ChEBI" id="CHEBI:30616"/>
        <dbReference type="ChEBI" id="CHEBI:33019"/>
        <dbReference type="ChEBI" id="CHEBI:57427"/>
        <dbReference type="ChEBI" id="CHEBI:78442"/>
        <dbReference type="ChEBI" id="CHEBI:78494"/>
        <dbReference type="ChEBI" id="CHEBI:456215"/>
        <dbReference type="EC" id="6.1.1.4"/>
    </reaction>
</comment>
<dbReference type="Pfam" id="PF00133">
    <property type="entry name" value="tRNA-synt_1"/>
    <property type="match status" value="2"/>
</dbReference>
<evidence type="ECO:0000256" key="7">
    <source>
        <dbReference type="ARBA" id="ARBA00023146"/>
    </source>
</evidence>
<accession>A0A4R9LMR5</accession>
<evidence type="ECO:0000256" key="2">
    <source>
        <dbReference type="ARBA" id="ARBA00022490"/>
    </source>
</evidence>
<dbReference type="FunFam" id="3.40.50.620:FF:000056">
    <property type="entry name" value="Leucine--tRNA ligase"/>
    <property type="match status" value="1"/>
</dbReference>
<keyword evidence="6 9" id="KW-0648">Protein biosynthesis</keyword>
<reference evidence="14" key="1">
    <citation type="journal article" date="2019" name="PLoS Negl. Trop. Dis.">
        <title>Revisiting the worldwide diversity of Leptospira species in the environment.</title>
        <authorList>
            <person name="Vincent A.T."/>
            <person name="Schiettekatte O."/>
            <person name="Bourhy P."/>
            <person name="Veyrier F.J."/>
            <person name="Picardeau M."/>
        </authorList>
    </citation>
    <scope>NUCLEOTIDE SEQUENCE [LARGE SCALE GENOMIC DNA]</scope>
    <source>
        <strain evidence="14">201400974</strain>
    </source>
</reference>
<dbReference type="GO" id="GO:0004823">
    <property type="term" value="F:leucine-tRNA ligase activity"/>
    <property type="evidence" value="ECO:0007669"/>
    <property type="project" value="UniProtKB-UniRule"/>
</dbReference>
<organism evidence="14 15">
    <name type="scientific">Leptospira ilyithenensis</name>
    <dbReference type="NCBI Taxonomy" id="2484901"/>
    <lineage>
        <taxon>Bacteria</taxon>
        <taxon>Pseudomonadati</taxon>
        <taxon>Spirochaetota</taxon>
        <taxon>Spirochaetia</taxon>
        <taxon>Leptospirales</taxon>
        <taxon>Leptospiraceae</taxon>
        <taxon>Leptospira</taxon>
    </lineage>
</organism>
<dbReference type="EC" id="6.1.1.4" evidence="9"/>
<dbReference type="SUPFAM" id="SSF47323">
    <property type="entry name" value="Anticodon-binding domain of a subclass of class I aminoacyl-tRNA synthetases"/>
    <property type="match status" value="1"/>
</dbReference>
<keyword evidence="5 9" id="KW-0067">ATP-binding</keyword>
<evidence type="ECO:0000259" key="13">
    <source>
        <dbReference type="Pfam" id="PF13603"/>
    </source>
</evidence>
<dbReference type="GO" id="GO:0005829">
    <property type="term" value="C:cytosol"/>
    <property type="evidence" value="ECO:0007669"/>
    <property type="project" value="TreeGrafter"/>
</dbReference>
<evidence type="ECO:0000256" key="5">
    <source>
        <dbReference type="ARBA" id="ARBA00022840"/>
    </source>
</evidence>
<dbReference type="PRINTS" id="PR00985">
    <property type="entry name" value="TRNASYNTHLEU"/>
</dbReference>
<dbReference type="CDD" id="cd00812">
    <property type="entry name" value="LeuRS_core"/>
    <property type="match status" value="1"/>
</dbReference>
<evidence type="ECO:0000313" key="14">
    <source>
        <dbReference type="EMBL" id="TGN06511.1"/>
    </source>
</evidence>
<dbReference type="InterPro" id="IPR014729">
    <property type="entry name" value="Rossmann-like_a/b/a_fold"/>
</dbReference>
<evidence type="ECO:0000256" key="3">
    <source>
        <dbReference type="ARBA" id="ARBA00022598"/>
    </source>
</evidence>
<dbReference type="Gene3D" id="3.10.20.590">
    <property type="match status" value="1"/>
</dbReference>
<keyword evidence="3 9" id="KW-0436">Ligase</keyword>
<name>A0A4R9LMR5_9LEPT</name>
<dbReference type="InterPro" id="IPR002302">
    <property type="entry name" value="Leu-tRNA-ligase"/>
</dbReference>
<comment type="subcellular location">
    <subcellularLocation>
        <location evidence="9">Cytoplasm</location>
    </subcellularLocation>
</comment>
<feature type="binding site" evidence="9">
    <location>
        <position position="641"/>
    </location>
    <ligand>
        <name>ATP</name>
        <dbReference type="ChEBI" id="CHEBI:30616"/>
    </ligand>
</feature>
<dbReference type="InterPro" id="IPR025709">
    <property type="entry name" value="Leu_tRNA-synth_edit"/>
</dbReference>
<keyword evidence="15" id="KW-1185">Reference proteome</keyword>
<dbReference type="PANTHER" id="PTHR43740">
    <property type="entry name" value="LEUCYL-TRNA SYNTHETASE"/>
    <property type="match status" value="1"/>
</dbReference>
<dbReference type="InterPro" id="IPR001412">
    <property type="entry name" value="aa-tRNA-synth_I_CS"/>
</dbReference>
<dbReference type="InterPro" id="IPR002300">
    <property type="entry name" value="aa-tRNA-synth_Ia"/>
</dbReference>
<dbReference type="PROSITE" id="PS00178">
    <property type="entry name" value="AA_TRNA_LIGASE_I"/>
    <property type="match status" value="1"/>
</dbReference>
<evidence type="ECO:0000256" key="8">
    <source>
        <dbReference type="ARBA" id="ARBA00047469"/>
    </source>
</evidence>
<feature type="domain" description="Leucyl-tRNA synthetase editing" evidence="13">
    <location>
        <begin position="275"/>
        <end position="460"/>
    </location>
</feature>
<comment type="similarity">
    <text evidence="1 9 10">Belongs to the class-I aminoacyl-tRNA synthetase family.</text>
</comment>
<dbReference type="FunFam" id="1.10.730.10:FF:000011">
    <property type="entry name" value="Leucine--tRNA ligase chloroplastic/mitochondrial"/>
    <property type="match status" value="1"/>
</dbReference>
<dbReference type="RefSeq" id="WP_135766031.1">
    <property type="nucleotide sequence ID" value="NZ_RQHV01000066.1"/>
</dbReference>
<dbReference type="EMBL" id="RQHV01000066">
    <property type="protein sequence ID" value="TGN06511.1"/>
    <property type="molecule type" value="Genomic_DNA"/>
</dbReference>
<dbReference type="OrthoDB" id="9810365at2"/>
<evidence type="ECO:0000256" key="10">
    <source>
        <dbReference type="RuleBase" id="RU363035"/>
    </source>
</evidence>
<evidence type="ECO:0000313" key="15">
    <source>
        <dbReference type="Proteomes" id="UP000298264"/>
    </source>
</evidence>
<dbReference type="GO" id="GO:0005524">
    <property type="term" value="F:ATP binding"/>
    <property type="evidence" value="ECO:0007669"/>
    <property type="project" value="UniProtKB-UniRule"/>
</dbReference>
<feature type="domain" description="Aminoacyl-tRNA synthetase class Ia" evidence="11">
    <location>
        <begin position="11"/>
        <end position="144"/>
    </location>
</feature>
<evidence type="ECO:0000256" key="9">
    <source>
        <dbReference type="HAMAP-Rule" id="MF_00049"/>
    </source>
</evidence>
<dbReference type="CDD" id="cd07958">
    <property type="entry name" value="Anticodon_Ia_Leu_BEm"/>
    <property type="match status" value="1"/>
</dbReference>
<evidence type="ECO:0000256" key="4">
    <source>
        <dbReference type="ARBA" id="ARBA00022741"/>
    </source>
</evidence>
<evidence type="ECO:0000259" key="11">
    <source>
        <dbReference type="Pfam" id="PF00133"/>
    </source>
</evidence>
<comment type="caution">
    <text evidence="14">The sequence shown here is derived from an EMBL/GenBank/DDBJ whole genome shotgun (WGS) entry which is preliminary data.</text>
</comment>
<keyword evidence="2 9" id="KW-0963">Cytoplasm</keyword>
<feature type="domain" description="Aminoacyl-tRNA synthetase class Ia" evidence="11">
    <location>
        <begin position="474"/>
        <end position="664"/>
    </location>
</feature>
<dbReference type="Gene3D" id="1.10.730.10">
    <property type="entry name" value="Isoleucyl-tRNA Synthetase, Domain 1"/>
    <property type="match status" value="1"/>
</dbReference>
<dbReference type="InterPro" id="IPR009008">
    <property type="entry name" value="Val/Leu/Ile-tRNA-synth_edit"/>
</dbReference>
<dbReference type="InterPro" id="IPR013155">
    <property type="entry name" value="M/V/L/I-tRNA-synth_anticd-bd"/>
</dbReference>
<evidence type="ECO:0000256" key="1">
    <source>
        <dbReference type="ARBA" id="ARBA00005594"/>
    </source>
</evidence>
<dbReference type="NCBIfam" id="TIGR00396">
    <property type="entry name" value="leuS_bact"/>
    <property type="match status" value="1"/>
</dbReference>
<dbReference type="Pfam" id="PF08264">
    <property type="entry name" value="Anticodon_1"/>
    <property type="match status" value="1"/>
</dbReference>
<feature type="domain" description="Methionyl/Valyl/Leucyl/Isoleucyl-tRNA synthetase anticodon-binding" evidence="12">
    <location>
        <begin position="716"/>
        <end position="824"/>
    </location>
</feature>
<dbReference type="Gene3D" id="3.40.50.620">
    <property type="entry name" value="HUPs"/>
    <property type="match status" value="3"/>
</dbReference>